<dbReference type="GO" id="GO:0016987">
    <property type="term" value="F:sigma factor activity"/>
    <property type="evidence" value="ECO:0007669"/>
    <property type="project" value="UniProtKB-KW"/>
</dbReference>
<dbReference type="InterPro" id="IPR013324">
    <property type="entry name" value="RNA_pol_sigma_r3/r4-like"/>
</dbReference>
<dbReference type="NCBIfam" id="TIGR02937">
    <property type="entry name" value="sigma70-ECF"/>
    <property type="match status" value="1"/>
</dbReference>
<sequence length="178" mass="20418">MKTDTNEERQEMLDVLPHIQRFAVSLTRNRADADDLLQTTVERVLVKGTPDGVNMKKWMFRICKNIWIDEIRSRKVRERAVESGDITLHDRPDWETEIMGRLKLKQVKDAMETLSDDQRLVLSLVAIEGFSYREAADVLELPVGTVMSRLARARRNLADMFAPDSGSTPFSSHDAFRA</sequence>
<keyword evidence="4" id="KW-0804">Transcription</keyword>
<evidence type="ECO:0000256" key="4">
    <source>
        <dbReference type="ARBA" id="ARBA00023163"/>
    </source>
</evidence>
<evidence type="ECO:0000256" key="2">
    <source>
        <dbReference type="ARBA" id="ARBA00023015"/>
    </source>
</evidence>
<dbReference type="InterPro" id="IPR013249">
    <property type="entry name" value="RNA_pol_sigma70_r4_t2"/>
</dbReference>
<evidence type="ECO:0000256" key="1">
    <source>
        <dbReference type="ARBA" id="ARBA00010641"/>
    </source>
</evidence>
<keyword evidence="3" id="KW-0731">Sigma factor</keyword>
<dbReference type="InterPro" id="IPR014284">
    <property type="entry name" value="RNA_pol_sigma-70_dom"/>
</dbReference>
<keyword evidence="2" id="KW-0805">Transcription regulation</keyword>
<proteinExistence type="inferred from homology"/>
<dbReference type="EMBL" id="DRMN01000040">
    <property type="protein sequence ID" value="HFB54391.1"/>
    <property type="molecule type" value="Genomic_DNA"/>
</dbReference>
<dbReference type="InterPro" id="IPR039425">
    <property type="entry name" value="RNA_pol_sigma-70-like"/>
</dbReference>
<organism evidence="7 8">
    <name type="scientific">Hellea balneolensis</name>
    <dbReference type="NCBI Taxonomy" id="287478"/>
    <lineage>
        <taxon>Bacteria</taxon>
        <taxon>Pseudomonadati</taxon>
        <taxon>Pseudomonadota</taxon>
        <taxon>Alphaproteobacteria</taxon>
        <taxon>Maricaulales</taxon>
        <taxon>Robiginitomaculaceae</taxon>
        <taxon>Hellea</taxon>
    </lineage>
</organism>
<dbReference type="GO" id="GO:0006352">
    <property type="term" value="P:DNA-templated transcription initiation"/>
    <property type="evidence" value="ECO:0007669"/>
    <property type="project" value="InterPro"/>
</dbReference>
<protein>
    <submittedName>
        <fullName evidence="7">Sigma-70 family RNA polymerase sigma factor</fullName>
    </submittedName>
</protein>
<evidence type="ECO:0000259" key="6">
    <source>
        <dbReference type="Pfam" id="PF08281"/>
    </source>
</evidence>
<accession>A0A7C3FZ01</accession>
<dbReference type="Gene3D" id="1.10.1740.10">
    <property type="match status" value="1"/>
</dbReference>
<dbReference type="PANTHER" id="PTHR43133:SF25">
    <property type="entry name" value="RNA POLYMERASE SIGMA FACTOR RFAY-RELATED"/>
    <property type="match status" value="1"/>
</dbReference>
<dbReference type="SUPFAM" id="SSF88659">
    <property type="entry name" value="Sigma3 and sigma4 domains of RNA polymerase sigma factors"/>
    <property type="match status" value="1"/>
</dbReference>
<dbReference type="Pfam" id="PF08281">
    <property type="entry name" value="Sigma70_r4_2"/>
    <property type="match status" value="1"/>
</dbReference>
<reference evidence="7" key="1">
    <citation type="journal article" date="2020" name="mSystems">
        <title>Genome- and Community-Level Interaction Insights into Carbon Utilization and Element Cycling Functions of Hydrothermarchaeota in Hydrothermal Sediment.</title>
        <authorList>
            <person name="Zhou Z."/>
            <person name="Liu Y."/>
            <person name="Xu W."/>
            <person name="Pan J."/>
            <person name="Luo Z.H."/>
            <person name="Li M."/>
        </authorList>
    </citation>
    <scope>NUCLEOTIDE SEQUENCE [LARGE SCALE GENOMIC DNA]</scope>
    <source>
        <strain evidence="7">HyVt-489</strain>
    </source>
</reference>
<gene>
    <name evidence="7" type="ORF">ENJ46_00585</name>
</gene>
<dbReference type="InterPro" id="IPR013325">
    <property type="entry name" value="RNA_pol_sigma_r2"/>
</dbReference>
<evidence type="ECO:0000256" key="3">
    <source>
        <dbReference type="ARBA" id="ARBA00023082"/>
    </source>
</evidence>
<evidence type="ECO:0000313" key="7">
    <source>
        <dbReference type="EMBL" id="HFB54391.1"/>
    </source>
</evidence>
<feature type="domain" description="RNA polymerase sigma factor 70 region 4 type 2" evidence="6">
    <location>
        <begin position="105"/>
        <end position="157"/>
    </location>
</feature>
<dbReference type="Proteomes" id="UP000886042">
    <property type="component" value="Unassembled WGS sequence"/>
</dbReference>
<dbReference type="InterPro" id="IPR007627">
    <property type="entry name" value="RNA_pol_sigma70_r2"/>
</dbReference>
<dbReference type="Pfam" id="PF04542">
    <property type="entry name" value="Sigma70_r2"/>
    <property type="match status" value="1"/>
</dbReference>
<comment type="similarity">
    <text evidence="1">Belongs to the sigma-70 factor family. ECF subfamily.</text>
</comment>
<dbReference type="Gene3D" id="1.10.10.10">
    <property type="entry name" value="Winged helix-like DNA-binding domain superfamily/Winged helix DNA-binding domain"/>
    <property type="match status" value="1"/>
</dbReference>
<evidence type="ECO:0000313" key="8">
    <source>
        <dbReference type="Proteomes" id="UP000886042"/>
    </source>
</evidence>
<evidence type="ECO:0000259" key="5">
    <source>
        <dbReference type="Pfam" id="PF04542"/>
    </source>
</evidence>
<dbReference type="AlphaFoldDB" id="A0A7C3FZ01"/>
<dbReference type="SUPFAM" id="SSF88946">
    <property type="entry name" value="Sigma2 domain of RNA polymerase sigma factors"/>
    <property type="match status" value="1"/>
</dbReference>
<dbReference type="GO" id="GO:0003677">
    <property type="term" value="F:DNA binding"/>
    <property type="evidence" value="ECO:0007669"/>
    <property type="project" value="InterPro"/>
</dbReference>
<name>A0A7C3FZ01_9PROT</name>
<dbReference type="InterPro" id="IPR036388">
    <property type="entry name" value="WH-like_DNA-bd_sf"/>
</dbReference>
<dbReference type="CDD" id="cd06171">
    <property type="entry name" value="Sigma70_r4"/>
    <property type="match status" value="1"/>
</dbReference>
<feature type="domain" description="RNA polymerase sigma-70 region 2" evidence="5">
    <location>
        <begin position="15"/>
        <end position="75"/>
    </location>
</feature>
<dbReference type="PANTHER" id="PTHR43133">
    <property type="entry name" value="RNA POLYMERASE ECF-TYPE SIGMA FACTO"/>
    <property type="match status" value="1"/>
</dbReference>
<comment type="caution">
    <text evidence="7">The sequence shown here is derived from an EMBL/GenBank/DDBJ whole genome shotgun (WGS) entry which is preliminary data.</text>
</comment>